<keyword evidence="4" id="KW-0805">Transcription regulation</keyword>
<dbReference type="PROSITE" id="PS50045">
    <property type="entry name" value="SIGMA54_INTERACT_4"/>
    <property type="match status" value="1"/>
</dbReference>
<dbReference type="GO" id="GO:0005524">
    <property type="term" value="F:ATP binding"/>
    <property type="evidence" value="ECO:0007669"/>
    <property type="project" value="UniProtKB-KW"/>
</dbReference>
<dbReference type="PROSITE" id="PS00675">
    <property type="entry name" value="SIGMA54_INTERACT_1"/>
    <property type="match status" value="1"/>
</dbReference>
<accession>A0A0J6STA7</accession>
<sequence>MHDQRAIRTAWEVFLSEGRLLPGPKPVISESWERCRARGVWHRQSEAPLVGEPELFRLKSRNRRLLGAAKPALQRSSLLLSEASSMMLVADTQGFIVEAAGDRRVVEEGRRNHLEEGGRWDEGLIGTNAIGTALALGRPVCITGAEHFCQDVQRWSCAAAPIHHPSDGALLGIVDISGPIDRFHPQSLALAAALAHEIEISLGHRMKADHALLLQHFLSKRSVWLSDEILVLDHQGVLVHASEEARRRLDFRSDKDLETETRASIGAAEPEDWMRICRQRFPQASVDVVRQGGEAIGCLIVLHKRRSEAPARRPARPAAVKAMPGERSVTFDQIVGDSPAMRAVKEQARRLAVLPLPVLIEGETGVGKELFARAIKEARTPDGPFVPLNCGGMARDLVASELFGYVKGAFTGADDKGRPGRIEQADGGVLCLDEIGEMPVDLQAFLLRVLEDGIVYRIGSHDGHPVDIRLVSMTNRDLEAEIEAKRFRRDLYYRIAAVRLRVPALRERGADVIQLARHFIESAAARFGRNPPRLTADVEAALLAHAWPGNVRELRNVVEAMVAMAARDDELTMDDLPGTLRASGLMPRTSAPPPTAIRSVEKEAILARLDACGGNVTEAARQLGIARSTLYLRLAEFGLRSTGRR</sequence>
<dbReference type="InterPro" id="IPR027417">
    <property type="entry name" value="P-loop_NTPase"/>
</dbReference>
<dbReference type="SUPFAM" id="SSF46689">
    <property type="entry name" value="Homeodomain-like"/>
    <property type="match status" value="1"/>
</dbReference>
<dbReference type="InterPro" id="IPR009057">
    <property type="entry name" value="Homeodomain-like_sf"/>
</dbReference>
<dbReference type="InterPro" id="IPR025662">
    <property type="entry name" value="Sigma_54_int_dom_ATP-bd_1"/>
</dbReference>
<dbReference type="InterPro" id="IPR002197">
    <property type="entry name" value="HTH_Fis"/>
</dbReference>
<proteinExistence type="predicted"/>
<dbReference type="Pfam" id="PF01590">
    <property type="entry name" value="GAF"/>
    <property type="match status" value="1"/>
</dbReference>
<dbReference type="InterPro" id="IPR058031">
    <property type="entry name" value="AAA_lid_NorR"/>
</dbReference>
<reference evidence="9 10" key="1">
    <citation type="submission" date="2015-03" db="EMBL/GenBank/DDBJ databases">
        <title>Genome sequencing of Methylobacterium aquaticum DSM16371 type strain.</title>
        <authorList>
            <person name="Chaudhry V."/>
            <person name="Patil P.B."/>
        </authorList>
    </citation>
    <scope>NUCLEOTIDE SEQUENCE [LARGE SCALE GENOMIC DNA]</scope>
    <source>
        <strain evidence="9 10">DSM 16371</strain>
    </source>
</reference>
<dbReference type="Pfam" id="PF02954">
    <property type="entry name" value="HTH_8"/>
    <property type="match status" value="1"/>
</dbReference>
<dbReference type="AlphaFoldDB" id="A0A0J6STA7"/>
<protein>
    <submittedName>
        <fullName evidence="9">Fis family transcriptional regulator</fullName>
    </submittedName>
</protein>
<dbReference type="GO" id="GO:0000160">
    <property type="term" value="P:phosphorelay signal transduction system"/>
    <property type="evidence" value="ECO:0007669"/>
    <property type="project" value="UniProtKB-KW"/>
</dbReference>
<dbReference type="PATRIC" id="fig|270351.6.peg.6677"/>
<evidence type="ECO:0000256" key="1">
    <source>
        <dbReference type="ARBA" id="ARBA00022741"/>
    </source>
</evidence>
<dbReference type="InterPro" id="IPR003018">
    <property type="entry name" value="GAF"/>
</dbReference>
<dbReference type="InterPro" id="IPR003593">
    <property type="entry name" value="AAA+_ATPase"/>
</dbReference>
<dbReference type="SMART" id="SM00382">
    <property type="entry name" value="AAA"/>
    <property type="match status" value="1"/>
</dbReference>
<dbReference type="InterPro" id="IPR029016">
    <property type="entry name" value="GAF-like_dom_sf"/>
</dbReference>
<organism evidence="9 10">
    <name type="scientific">Methylobacterium aquaticum</name>
    <dbReference type="NCBI Taxonomy" id="270351"/>
    <lineage>
        <taxon>Bacteria</taxon>
        <taxon>Pseudomonadati</taxon>
        <taxon>Pseudomonadota</taxon>
        <taxon>Alphaproteobacteria</taxon>
        <taxon>Hyphomicrobiales</taxon>
        <taxon>Methylobacteriaceae</taxon>
        <taxon>Methylobacterium</taxon>
    </lineage>
</organism>
<evidence type="ECO:0000256" key="5">
    <source>
        <dbReference type="ARBA" id="ARBA00023125"/>
    </source>
</evidence>
<evidence type="ECO:0000256" key="3">
    <source>
        <dbReference type="ARBA" id="ARBA00023012"/>
    </source>
</evidence>
<evidence type="ECO:0000256" key="7">
    <source>
        <dbReference type="ARBA" id="ARBA00023163"/>
    </source>
</evidence>
<name>A0A0J6STA7_9HYPH</name>
<dbReference type="RefSeq" id="WP_048463544.1">
    <property type="nucleotide sequence ID" value="NZ_LABX01000065.1"/>
</dbReference>
<dbReference type="EMBL" id="LABX01000065">
    <property type="protein sequence ID" value="KMO36802.1"/>
    <property type="molecule type" value="Genomic_DNA"/>
</dbReference>
<dbReference type="PANTHER" id="PTHR32071">
    <property type="entry name" value="TRANSCRIPTIONAL REGULATORY PROTEIN"/>
    <property type="match status" value="1"/>
</dbReference>
<dbReference type="FunFam" id="3.40.50.300:FF:000006">
    <property type="entry name" value="DNA-binding transcriptional regulator NtrC"/>
    <property type="match status" value="1"/>
</dbReference>
<dbReference type="Gene3D" id="3.30.450.40">
    <property type="match status" value="1"/>
</dbReference>
<keyword evidence="2" id="KW-0067">ATP-binding</keyword>
<dbReference type="Gene3D" id="1.10.10.60">
    <property type="entry name" value="Homeodomain-like"/>
    <property type="match status" value="1"/>
</dbReference>
<keyword evidence="5" id="KW-0238">DNA-binding</keyword>
<dbReference type="GO" id="GO:0006355">
    <property type="term" value="P:regulation of DNA-templated transcription"/>
    <property type="evidence" value="ECO:0007669"/>
    <property type="project" value="InterPro"/>
</dbReference>
<keyword evidence="3" id="KW-0902">Two-component regulatory system</keyword>
<evidence type="ECO:0000256" key="4">
    <source>
        <dbReference type="ARBA" id="ARBA00023015"/>
    </source>
</evidence>
<comment type="caution">
    <text evidence="9">The sequence shown here is derived from an EMBL/GenBank/DDBJ whole genome shotgun (WGS) entry which is preliminary data.</text>
</comment>
<evidence type="ECO:0000313" key="10">
    <source>
        <dbReference type="Proteomes" id="UP000035929"/>
    </source>
</evidence>
<dbReference type="Gene3D" id="1.10.8.60">
    <property type="match status" value="1"/>
</dbReference>
<keyword evidence="1" id="KW-0547">Nucleotide-binding</keyword>
<dbReference type="PANTHER" id="PTHR32071:SF57">
    <property type="entry name" value="C4-DICARBOXYLATE TRANSPORT TRANSCRIPTIONAL REGULATORY PROTEIN DCTD"/>
    <property type="match status" value="1"/>
</dbReference>
<dbReference type="Pfam" id="PF25601">
    <property type="entry name" value="AAA_lid_14"/>
    <property type="match status" value="1"/>
</dbReference>
<dbReference type="SUPFAM" id="SSF52540">
    <property type="entry name" value="P-loop containing nucleoside triphosphate hydrolases"/>
    <property type="match status" value="1"/>
</dbReference>
<evidence type="ECO:0000256" key="6">
    <source>
        <dbReference type="ARBA" id="ARBA00023159"/>
    </source>
</evidence>
<dbReference type="OrthoDB" id="9761019at2"/>
<dbReference type="GO" id="GO:0043565">
    <property type="term" value="F:sequence-specific DNA binding"/>
    <property type="evidence" value="ECO:0007669"/>
    <property type="project" value="InterPro"/>
</dbReference>
<dbReference type="Gene3D" id="3.40.50.300">
    <property type="entry name" value="P-loop containing nucleotide triphosphate hydrolases"/>
    <property type="match status" value="1"/>
</dbReference>
<keyword evidence="7" id="KW-0804">Transcription</keyword>
<dbReference type="InterPro" id="IPR025944">
    <property type="entry name" value="Sigma_54_int_dom_CS"/>
</dbReference>
<dbReference type="CDD" id="cd00009">
    <property type="entry name" value="AAA"/>
    <property type="match status" value="1"/>
</dbReference>
<gene>
    <name evidence="9" type="ORF">VP06_09475</name>
</gene>
<evidence type="ECO:0000259" key="8">
    <source>
        <dbReference type="PROSITE" id="PS50045"/>
    </source>
</evidence>
<dbReference type="Pfam" id="PF00158">
    <property type="entry name" value="Sigma54_activat"/>
    <property type="match status" value="1"/>
</dbReference>
<evidence type="ECO:0000256" key="2">
    <source>
        <dbReference type="ARBA" id="ARBA00022840"/>
    </source>
</evidence>
<dbReference type="PROSITE" id="PS00688">
    <property type="entry name" value="SIGMA54_INTERACT_3"/>
    <property type="match status" value="1"/>
</dbReference>
<dbReference type="InterPro" id="IPR002078">
    <property type="entry name" value="Sigma_54_int"/>
</dbReference>
<dbReference type="PRINTS" id="PR01590">
    <property type="entry name" value="HTHFIS"/>
</dbReference>
<keyword evidence="6" id="KW-0010">Activator</keyword>
<dbReference type="Proteomes" id="UP000035929">
    <property type="component" value="Unassembled WGS sequence"/>
</dbReference>
<feature type="domain" description="Sigma-54 factor interaction" evidence="8">
    <location>
        <begin position="334"/>
        <end position="563"/>
    </location>
</feature>
<evidence type="ECO:0000313" key="9">
    <source>
        <dbReference type="EMBL" id="KMO36802.1"/>
    </source>
</evidence>